<dbReference type="SUPFAM" id="SSF56300">
    <property type="entry name" value="Metallo-dependent phosphatases"/>
    <property type="match status" value="1"/>
</dbReference>
<dbReference type="AlphaFoldDB" id="A0A6C0KHD4"/>
<feature type="domain" description="Calcineurin-like phosphoesterase" evidence="1">
    <location>
        <begin position="9"/>
        <end position="208"/>
    </location>
</feature>
<dbReference type="Pfam" id="PF00149">
    <property type="entry name" value="Metallophos"/>
    <property type="match status" value="1"/>
</dbReference>
<dbReference type="InterPro" id="IPR029052">
    <property type="entry name" value="Metallo-depent_PP-like"/>
</dbReference>
<dbReference type="PANTHER" id="PTHR37844">
    <property type="entry name" value="SER/THR PROTEIN PHOSPHATASE SUPERFAMILY (AFU_ORTHOLOGUE AFUA_1G14840)"/>
    <property type="match status" value="1"/>
</dbReference>
<reference evidence="2" key="1">
    <citation type="journal article" date="2020" name="Nature">
        <title>Giant virus diversity and host interactions through global metagenomics.</title>
        <authorList>
            <person name="Schulz F."/>
            <person name="Roux S."/>
            <person name="Paez-Espino D."/>
            <person name="Jungbluth S."/>
            <person name="Walsh D.A."/>
            <person name="Denef V.J."/>
            <person name="McMahon K.D."/>
            <person name="Konstantinidis K.T."/>
            <person name="Eloe-Fadrosh E.A."/>
            <person name="Kyrpides N.C."/>
            <person name="Woyke T."/>
        </authorList>
    </citation>
    <scope>NUCLEOTIDE SEQUENCE</scope>
    <source>
        <strain evidence="2">GVMAG-S-3300010158-109</strain>
    </source>
</reference>
<organism evidence="2">
    <name type="scientific">viral metagenome</name>
    <dbReference type="NCBI Taxonomy" id="1070528"/>
    <lineage>
        <taxon>unclassified sequences</taxon>
        <taxon>metagenomes</taxon>
        <taxon>organismal metagenomes</taxon>
    </lineage>
</organism>
<evidence type="ECO:0000259" key="1">
    <source>
        <dbReference type="Pfam" id="PF00149"/>
    </source>
</evidence>
<proteinExistence type="predicted"/>
<name>A0A6C0KHD4_9ZZZZ</name>
<dbReference type="InterPro" id="IPR004843">
    <property type="entry name" value="Calcineurin-like_PHP"/>
</dbReference>
<protein>
    <recommendedName>
        <fullName evidence="1">Calcineurin-like phosphoesterase domain-containing protein</fullName>
    </recommendedName>
</protein>
<evidence type="ECO:0000313" key="2">
    <source>
        <dbReference type="EMBL" id="QHU15684.1"/>
    </source>
</evidence>
<dbReference type="GO" id="GO:0016787">
    <property type="term" value="F:hydrolase activity"/>
    <property type="evidence" value="ECO:0007669"/>
    <property type="project" value="InterPro"/>
</dbReference>
<dbReference type="PANTHER" id="PTHR37844:SF1">
    <property type="entry name" value="CALCINEURIN-LIKE PHOSPHOESTERASE DOMAIN-CONTAINING PROTEIN"/>
    <property type="match status" value="1"/>
</dbReference>
<dbReference type="EMBL" id="MN740867">
    <property type="protein sequence ID" value="QHU15684.1"/>
    <property type="molecule type" value="Genomic_DNA"/>
</dbReference>
<dbReference type="Gene3D" id="3.60.21.10">
    <property type="match status" value="1"/>
</dbReference>
<accession>A0A6C0KHD4</accession>
<sequence length="237" mass="28207">MPVRIQYASDLHLDQLTSYHLPDLIDPKGDVLILGGDICHIGKISQHLSFFKYVSANFQYVLYIPGNHEFYSDMYSMDELEKMVKKFFYTFQNVFYLNNSSIVIEDVLFTGACLWCNPQNEPPSWFSIDITRDEIAEMFNDSVNYLNKISSLQYRKHVIVTHYPPVHMEFKKRKSRGNHDQRYDEYYQNKTIYLKNPPIAWIFGHTHENVYNRFNETNYLSNQRKDKTYNKAAVFFL</sequence>